<feature type="region of interest" description="Disordered" evidence="7">
    <location>
        <begin position="168"/>
        <end position="214"/>
    </location>
</feature>
<organism evidence="9 10">
    <name type="scientific">Malassezia sympodialis (strain ATCC 42132)</name>
    <name type="common">Atopic eczema-associated yeast</name>
    <dbReference type="NCBI Taxonomy" id="1230383"/>
    <lineage>
        <taxon>Eukaryota</taxon>
        <taxon>Fungi</taxon>
        <taxon>Dikarya</taxon>
        <taxon>Basidiomycota</taxon>
        <taxon>Ustilaginomycotina</taxon>
        <taxon>Malasseziomycetes</taxon>
        <taxon>Malasseziales</taxon>
        <taxon>Malasseziaceae</taxon>
        <taxon>Malassezia</taxon>
    </lineage>
</organism>
<evidence type="ECO:0000256" key="1">
    <source>
        <dbReference type="ARBA" id="ARBA00004123"/>
    </source>
</evidence>
<dbReference type="SUPFAM" id="SSF51182">
    <property type="entry name" value="RmlC-like cupins"/>
    <property type="match status" value="1"/>
</dbReference>
<feature type="compositionally biased region" description="Pro residues" evidence="7">
    <location>
        <begin position="333"/>
        <end position="347"/>
    </location>
</feature>
<dbReference type="EMBL" id="LT671828">
    <property type="protein sequence ID" value="SHO79930.1"/>
    <property type="molecule type" value="Genomic_DNA"/>
</dbReference>
<dbReference type="GO" id="GO:0051455">
    <property type="term" value="P:spindle attachment to meiosis I kinetochore"/>
    <property type="evidence" value="ECO:0007669"/>
    <property type="project" value="TreeGrafter"/>
</dbReference>
<evidence type="ECO:0000256" key="5">
    <source>
        <dbReference type="ARBA" id="ARBA00057947"/>
    </source>
</evidence>
<dbReference type="Proteomes" id="UP000186303">
    <property type="component" value="Chromosome 8"/>
</dbReference>
<dbReference type="GO" id="GO:0005634">
    <property type="term" value="C:nucleus"/>
    <property type="evidence" value="ECO:0007669"/>
    <property type="project" value="UniProtKB-SubCell"/>
</dbReference>
<feature type="region of interest" description="Disordered" evidence="7">
    <location>
        <begin position="442"/>
        <end position="462"/>
    </location>
</feature>
<comment type="subcellular location">
    <subcellularLocation>
        <location evidence="1">Nucleus</location>
    </subcellularLocation>
</comment>
<dbReference type="GO" id="GO:0051382">
    <property type="term" value="P:kinetochore assembly"/>
    <property type="evidence" value="ECO:0007669"/>
    <property type="project" value="InterPro"/>
</dbReference>
<dbReference type="InterPro" id="IPR014710">
    <property type="entry name" value="RmlC-like_jellyroll"/>
</dbReference>
<evidence type="ECO:0000259" key="8">
    <source>
        <dbReference type="Pfam" id="PF11699"/>
    </source>
</evidence>
<reference evidence="10" key="1">
    <citation type="journal article" date="2017" name="Nucleic Acids Res.">
        <title>Proteogenomics produces comprehensive and highly accurate protein-coding gene annotation in a complete genome assembly of Malassezia sympodialis.</title>
        <authorList>
            <person name="Zhu Y."/>
            <person name="Engstroem P.G."/>
            <person name="Tellgren-Roth C."/>
            <person name="Baudo C.D."/>
            <person name="Kennell J.C."/>
            <person name="Sun S."/>
            <person name="Billmyre R.B."/>
            <person name="Schroeder M.S."/>
            <person name="Andersson A."/>
            <person name="Holm T."/>
            <person name="Sigurgeirsson B."/>
            <person name="Wu G."/>
            <person name="Sankaranarayanan S.R."/>
            <person name="Siddharthan R."/>
            <person name="Sanyal K."/>
            <person name="Lundeberg J."/>
            <person name="Nystedt B."/>
            <person name="Boekhout T."/>
            <person name="Dawson T.L. Jr."/>
            <person name="Heitman J."/>
            <person name="Scheynius A."/>
            <person name="Lehtioe J."/>
        </authorList>
    </citation>
    <scope>NUCLEOTIDE SEQUENCE [LARGE SCALE GENOMIC DNA]</scope>
    <source>
        <strain evidence="10">ATCC 42132</strain>
    </source>
</reference>
<evidence type="ECO:0000256" key="6">
    <source>
        <dbReference type="ARBA" id="ARBA00075033"/>
    </source>
</evidence>
<feature type="region of interest" description="Disordered" evidence="7">
    <location>
        <begin position="227"/>
        <end position="351"/>
    </location>
</feature>
<dbReference type="PANTHER" id="PTHR16684">
    <property type="entry name" value="CENTROMERE PROTEIN C"/>
    <property type="match status" value="1"/>
</dbReference>
<dbReference type="AlphaFoldDB" id="A0A1M8ABY3"/>
<protein>
    <recommendedName>
        <fullName evidence="6">CENP-C homolog</fullName>
    </recommendedName>
</protein>
<comment type="similarity">
    <text evidence="2">Belongs to the CENP-C/MIF2 family.</text>
</comment>
<feature type="region of interest" description="Disordered" evidence="7">
    <location>
        <begin position="623"/>
        <end position="664"/>
    </location>
</feature>
<name>A0A1M8ABY3_MALS4</name>
<feature type="compositionally biased region" description="Acidic residues" evidence="7">
    <location>
        <begin position="648"/>
        <end position="658"/>
    </location>
</feature>
<keyword evidence="4" id="KW-0539">Nucleus</keyword>
<evidence type="ECO:0000256" key="7">
    <source>
        <dbReference type="SAM" id="MobiDB-lite"/>
    </source>
</evidence>
<comment type="function">
    <text evidence="5">Component of the kinetochore, a multiprotein complex that assembles on centromeric DNA and attaches chromosomes to spindle microtubules, mediating chromosome segregation and sister chromatid segregation during meiosis and mitosis. Component of the inner kinetochore constitutive centromere-associated network (CCAN), which serves as a structural platform for outer kinetochore assembly.</text>
</comment>
<dbReference type="GO" id="GO:0000776">
    <property type="term" value="C:kinetochore"/>
    <property type="evidence" value="ECO:0007669"/>
    <property type="project" value="InterPro"/>
</dbReference>
<dbReference type="OMA" id="TMRIACT"/>
<feature type="compositionally biased region" description="Low complexity" evidence="7">
    <location>
        <begin position="280"/>
        <end position="304"/>
    </location>
</feature>
<feature type="compositionally biased region" description="Basic and acidic residues" evidence="7">
    <location>
        <begin position="200"/>
        <end position="211"/>
    </location>
</feature>
<feature type="compositionally biased region" description="Polar residues" evidence="7">
    <location>
        <begin position="168"/>
        <end position="178"/>
    </location>
</feature>
<dbReference type="OrthoDB" id="1939643at2759"/>
<proteinExistence type="inferred from homology"/>
<dbReference type="Gene3D" id="2.60.120.10">
    <property type="entry name" value="Jelly Rolls"/>
    <property type="match status" value="1"/>
</dbReference>
<accession>A0A1M8ABY3</accession>
<dbReference type="Pfam" id="PF11699">
    <property type="entry name" value="CENP-C_C"/>
    <property type="match status" value="1"/>
</dbReference>
<feature type="domain" description="Mif2/CENP-C cupin" evidence="8">
    <location>
        <begin position="517"/>
        <end position="602"/>
    </location>
</feature>
<dbReference type="GO" id="GO:0051315">
    <property type="term" value="P:attachment of mitotic spindle microtubules to kinetochore"/>
    <property type="evidence" value="ECO:0007669"/>
    <property type="project" value="TreeGrafter"/>
</dbReference>
<dbReference type="InterPro" id="IPR028386">
    <property type="entry name" value="CENP-C/Mif2/cnp3"/>
</dbReference>
<evidence type="ECO:0000313" key="10">
    <source>
        <dbReference type="Proteomes" id="UP000186303"/>
    </source>
</evidence>
<dbReference type="FunFam" id="2.60.120.10:FF:000033">
    <property type="entry name" value="Centromere protein C 1"/>
    <property type="match status" value="1"/>
</dbReference>
<dbReference type="VEuPathDB" id="FungiDB:MSYG_4285"/>
<evidence type="ECO:0000313" key="9">
    <source>
        <dbReference type="EMBL" id="SHO79930.1"/>
    </source>
</evidence>
<dbReference type="STRING" id="1230383.A0A1M8ABY3"/>
<dbReference type="InterPro" id="IPR011051">
    <property type="entry name" value="RmlC_Cupin_sf"/>
</dbReference>
<keyword evidence="3" id="KW-0238">DNA-binding</keyword>
<evidence type="ECO:0000256" key="2">
    <source>
        <dbReference type="ARBA" id="ARBA00010291"/>
    </source>
</evidence>
<evidence type="ECO:0000256" key="4">
    <source>
        <dbReference type="ARBA" id="ARBA00023242"/>
    </source>
</evidence>
<dbReference type="InterPro" id="IPR025974">
    <property type="entry name" value="Mif2/CENP-C_cupin"/>
</dbReference>
<gene>
    <name evidence="9" type="ORF">MSYG_4285</name>
</gene>
<keyword evidence="10" id="KW-1185">Reference proteome</keyword>
<sequence>MSAGPAARRFHEAGLGSRTGLRIGAVQQDAYGYDDLDAFFAESKRVLEWMAHSDDEASDTASTPRTADPAPRARSPVEPEASWQQDAPRASEWAARTAAPRSTDAKALLDEARARHSLLPRAGADDSLWESTVDLSRSERTFHLSALAGDVSVASGAESLLRQVERTPLSTLSSEHTQPSPLPPPSMPGESTPMPVQPRGAERPRVSHVPDTDLPSFLRADASVLPSAPAWSRADSSGLPSAPAWSRADSSGLPSAPAWSRADSSGLPSAPAWSRASTPAGASEASGASAGASEYDAMPELDMAMPPPDDEPVPVEPVPKKRGRGRPRKDASMPPPRGRPGRPPGRQMPPQKIVERIHDPPAWQLDNPQGLRRGKRHRIAPLDWWRGERALYGRPEAPGEADAPAGLVAPVLKEVIRVPRAPGEGTFSGMRRFRVQPPVYVPADRPPTYAEPAYESDDETEDASRIGMALRPPEEGWDEDTDPYGRVVDADQGTEVTMRIACTAKGIRPRPAFNQKFSYEKVFGVGDFMAAGVLVIPQGGEKPTKPSKDNNYTFVVLEGAVQVMVHRTRFVIAPGGMFLVPKGNTYNIRNVAQREARIFFAQARHLATPLTDVVHDGRTAFAHGPDHVQVEPAPPESPGDASSATSTDSDDVDASSDYDDTRPL</sequence>
<dbReference type="GO" id="GO:0019237">
    <property type="term" value="F:centromeric DNA binding"/>
    <property type="evidence" value="ECO:0007669"/>
    <property type="project" value="InterPro"/>
</dbReference>
<feature type="region of interest" description="Disordered" evidence="7">
    <location>
        <begin position="54"/>
        <end position="102"/>
    </location>
</feature>
<dbReference type="CDD" id="cd06993">
    <property type="entry name" value="cupin_CENP-C_C"/>
    <property type="match status" value="1"/>
</dbReference>
<evidence type="ECO:0000256" key="3">
    <source>
        <dbReference type="ARBA" id="ARBA00023125"/>
    </source>
</evidence>
<dbReference type="PANTHER" id="PTHR16684:SF11">
    <property type="entry name" value="CENTROMERE PROTEIN C"/>
    <property type="match status" value="1"/>
</dbReference>